<evidence type="ECO:0000313" key="4">
    <source>
        <dbReference type="Proteomes" id="UP000182658"/>
    </source>
</evidence>
<evidence type="ECO:0000256" key="2">
    <source>
        <dbReference type="SAM" id="SignalP"/>
    </source>
</evidence>
<dbReference type="Proteomes" id="UP000182658">
    <property type="component" value="Unassembled WGS sequence"/>
</dbReference>
<protein>
    <recommendedName>
        <fullName evidence="5">Ig-like domain-containing protein</fullName>
    </recommendedName>
</protein>
<evidence type="ECO:0000256" key="1">
    <source>
        <dbReference type="SAM" id="MobiDB-lite"/>
    </source>
</evidence>
<organism evidence="3 4">
    <name type="scientific">Coniochaeta ligniaria NRRL 30616</name>
    <dbReference type="NCBI Taxonomy" id="1408157"/>
    <lineage>
        <taxon>Eukaryota</taxon>
        <taxon>Fungi</taxon>
        <taxon>Dikarya</taxon>
        <taxon>Ascomycota</taxon>
        <taxon>Pezizomycotina</taxon>
        <taxon>Sordariomycetes</taxon>
        <taxon>Sordariomycetidae</taxon>
        <taxon>Coniochaetales</taxon>
        <taxon>Coniochaetaceae</taxon>
        <taxon>Coniochaeta</taxon>
    </lineage>
</organism>
<sequence>MQQSSPFPLACLAAIAFILILVYRTCSTRARVPQPQTPVDHDSPSSSVLYSRQSPQSPSKISINRPPQGEPSCGAYKERLHLDHNLAIRHPPLIWIPIPRLGPPPSSICGRKGSAVTLWPEDLSEGNGGTPECQRDGPSDLLSGVGEQFTTSVGRRLSWLVWNEGAVEDSDATGAYRC</sequence>
<evidence type="ECO:0008006" key="5">
    <source>
        <dbReference type="Google" id="ProtNLM"/>
    </source>
</evidence>
<reference evidence="3 4" key="1">
    <citation type="submission" date="2016-10" db="EMBL/GenBank/DDBJ databases">
        <title>Draft genome sequence of Coniochaeta ligniaria NRRL30616, a lignocellulolytic fungus for bioabatement of inhibitors in plant biomass hydrolysates.</title>
        <authorList>
            <consortium name="DOE Joint Genome Institute"/>
            <person name="Jimenez D.J."/>
            <person name="Hector R.E."/>
            <person name="Riley R."/>
            <person name="Sun H."/>
            <person name="Grigoriev I.V."/>
            <person name="Van Elsas J.D."/>
            <person name="Nichols N.N."/>
        </authorList>
    </citation>
    <scope>NUCLEOTIDE SEQUENCE [LARGE SCALE GENOMIC DNA]</scope>
    <source>
        <strain evidence="3 4">NRRL 30616</strain>
    </source>
</reference>
<proteinExistence type="predicted"/>
<dbReference type="OrthoDB" id="5261711at2759"/>
<name>A0A1J7K491_9PEZI</name>
<dbReference type="EMBL" id="KV875093">
    <property type="protein sequence ID" value="OIW35018.1"/>
    <property type="molecule type" value="Genomic_DNA"/>
</dbReference>
<feature type="compositionally biased region" description="Polar residues" evidence="1">
    <location>
        <begin position="44"/>
        <end position="62"/>
    </location>
</feature>
<accession>A0A1J7K491</accession>
<evidence type="ECO:0000313" key="3">
    <source>
        <dbReference type="EMBL" id="OIW35018.1"/>
    </source>
</evidence>
<feature type="signal peptide" evidence="2">
    <location>
        <begin position="1"/>
        <end position="30"/>
    </location>
</feature>
<feature type="chain" id="PRO_5011955879" description="Ig-like domain-containing protein" evidence="2">
    <location>
        <begin position="31"/>
        <end position="178"/>
    </location>
</feature>
<dbReference type="InParanoid" id="A0A1J7K491"/>
<keyword evidence="4" id="KW-1185">Reference proteome</keyword>
<keyword evidence="2" id="KW-0732">Signal</keyword>
<feature type="region of interest" description="Disordered" evidence="1">
    <location>
        <begin position="32"/>
        <end position="72"/>
    </location>
</feature>
<gene>
    <name evidence="3" type="ORF">CONLIGDRAFT_627062</name>
</gene>
<dbReference type="AlphaFoldDB" id="A0A1J7K491"/>